<accession>A0ABD3P6N4</accession>
<proteinExistence type="predicted"/>
<sequence>MTQYCRGSPKHRGWLRQLLFAQLRPKGSTRFFSSLVVFYSVWQDEDGPTNESIEPPNHDHDRRVTLLSNLPSRHPRRHGTRRHDGLRSVRWPF</sequence>
<dbReference type="EMBL" id="JABMIG020000256">
    <property type="protein sequence ID" value="KAL3783598.1"/>
    <property type="molecule type" value="Genomic_DNA"/>
</dbReference>
<dbReference type="Proteomes" id="UP001516023">
    <property type="component" value="Unassembled WGS sequence"/>
</dbReference>
<organism evidence="1 2">
    <name type="scientific">Cyclotella cryptica</name>
    <dbReference type="NCBI Taxonomy" id="29204"/>
    <lineage>
        <taxon>Eukaryota</taxon>
        <taxon>Sar</taxon>
        <taxon>Stramenopiles</taxon>
        <taxon>Ochrophyta</taxon>
        <taxon>Bacillariophyta</taxon>
        <taxon>Coscinodiscophyceae</taxon>
        <taxon>Thalassiosirophycidae</taxon>
        <taxon>Stephanodiscales</taxon>
        <taxon>Stephanodiscaceae</taxon>
        <taxon>Cyclotella</taxon>
    </lineage>
</organism>
<evidence type="ECO:0000313" key="1">
    <source>
        <dbReference type="EMBL" id="KAL3783598.1"/>
    </source>
</evidence>
<evidence type="ECO:0000313" key="2">
    <source>
        <dbReference type="Proteomes" id="UP001516023"/>
    </source>
</evidence>
<dbReference type="AlphaFoldDB" id="A0ABD3P6N4"/>
<keyword evidence="2" id="KW-1185">Reference proteome</keyword>
<protein>
    <submittedName>
        <fullName evidence="1">Uncharacterized protein</fullName>
    </submittedName>
</protein>
<name>A0ABD3P6N4_9STRA</name>
<comment type="caution">
    <text evidence="1">The sequence shown here is derived from an EMBL/GenBank/DDBJ whole genome shotgun (WGS) entry which is preliminary data.</text>
</comment>
<gene>
    <name evidence="1" type="ORF">HJC23_002102</name>
</gene>
<reference evidence="1 2" key="1">
    <citation type="journal article" date="2020" name="G3 (Bethesda)">
        <title>Improved Reference Genome for Cyclotella cryptica CCMP332, a Model for Cell Wall Morphogenesis, Salinity Adaptation, and Lipid Production in Diatoms (Bacillariophyta).</title>
        <authorList>
            <person name="Roberts W.R."/>
            <person name="Downey K.M."/>
            <person name="Ruck E.C."/>
            <person name="Traller J.C."/>
            <person name="Alverson A.J."/>
        </authorList>
    </citation>
    <scope>NUCLEOTIDE SEQUENCE [LARGE SCALE GENOMIC DNA]</scope>
    <source>
        <strain evidence="1 2">CCMP332</strain>
    </source>
</reference>